<name>A0A833P0K6_UNCSA</name>
<accession>A0A833P0K6</accession>
<evidence type="ECO:0000313" key="10">
    <source>
        <dbReference type="EMBL" id="KAF0135282.1"/>
    </source>
</evidence>
<dbReference type="Proteomes" id="UP000488506">
    <property type="component" value="Unassembled WGS sequence"/>
</dbReference>
<evidence type="ECO:0000256" key="3">
    <source>
        <dbReference type="ARBA" id="ARBA00022679"/>
    </source>
</evidence>
<evidence type="ECO:0000256" key="1">
    <source>
        <dbReference type="ARBA" id="ARBA00022475"/>
    </source>
</evidence>
<dbReference type="GO" id="GO:0009103">
    <property type="term" value="P:lipopolysaccharide biosynthetic process"/>
    <property type="evidence" value="ECO:0007669"/>
    <property type="project" value="UniProtKB-KW"/>
</dbReference>
<dbReference type="EMBL" id="WPAF01000001">
    <property type="protein sequence ID" value="KAF0135282.1"/>
    <property type="molecule type" value="Genomic_DNA"/>
</dbReference>
<dbReference type="InterPro" id="IPR050256">
    <property type="entry name" value="Glycosyltransferase_2"/>
</dbReference>
<keyword evidence="2" id="KW-0328">Glycosyltransferase</keyword>
<evidence type="ECO:0000256" key="2">
    <source>
        <dbReference type="ARBA" id="ARBA00022676"/>
    </source>
</evidence>
<protein>
    <submittedName>
        <fullName evidence="10">Undecaprenyl-phosphate 4-deoxy-4-formamido-L-arabinose transferase</fullName>
    </submittedName>
</protein>
<keyword evidence="1" id="KW-1003">Cell membrane</keyword>
<evidence type="ECO:0000256" key="5">
    <source>
        <dbReference type="ARBA" id="ARBA00022985"/>
    </source>
</evidence>
<proteinExistence type="predicted"/>
<evidence type="ECO:0000313" key="11">
    <source>
        <dbReference type="Proteomes" id="UP000488506"/>
    </source>
</evidence>
<keyword evidence="6 8" id="KW-1133">Transmembrane helix</keyword>
<keyword evidence="4 8" id="KW-0812">Transmembrane</keyword>
<dbReference type="GO" id="GO:0005886">
    <property type="term" value="C:plasma membrane"/>
    <property type="evidence" value="ECO:0007669"/>
    <property type="project" value="TreeGrafter"/>
</dbReference>
<evidence type="ECO:0000256" key="6">
    <source>
        <dbReference type="ARBA" id="ARBA00022989"/>
    </source>
</evidence>
<feature type="domain" description="Glycosyltransferase 2-like" evidence="9">
    <location>
        <begin position="13"/>
        <end position="141"/>
    </location>
</feature>
<keyword evidence="7 8" id="KW-0472">Membrane</keyword>
<feature type="transmembrane region" description="Helical" evidence="8">
    <location>
        <begin position="269"/>
        <end position="290"/>
    </location>
</feature>
<dbReference type="AlphaFoldDB" id="A0A833P0K6"/>
<sequence>MDVRNVIEAPKYSIVMPVYNSEQMLEDVCLSVNAVFNKLRLAYEIILVNDGSRDNSWQVMKKLNAADPKIKILKLTRNFSEHNAVIAGLKYVRGDFAIVMDDDGQNPPEEIPKLIDEINKGYDVVFANYKVKKHSFFRNLGSAFNDRVATILLKKPRGLYLCSFKIFSRVLINEIIKYRGPYPYIDGLIFRSTMNIGTVQVEHRRRLRGESGYTFRKLVSLWLNMFTNFSVLPLRISMLIGLFFALVGFILAIIFLIDKIFHPTAPTGWATIVISIFMFSGIQLIILGVIGEYLGRLFLSSNQTPQFIIQEQRGFNDNIKS</sequence>
<dbReference type="GO" id="GO:0099621">
    <property type="term" value="F:undecaprenyl-phosphate 4-deoxy-4-formamido-L-arabinose transferase activity"/>
    <property type="evidence" value="ECO:0007669"/>
    <property type="project" value="TreeGrafter"/>
</dbReference>
<comment type="caution">
    <text evidence="10">The sequence shown here is derived from an EMBL/GenBank/DDBJ whole genome shotgun (WGS) entry which is preliminary data.</text>
</comment>
<gene>
    <name evidence="10" type="ORF">FD145_108</name>
</gene>
<keyword evidence="3 10" id="KW-0808">Transferase</keyword>
<dbReference type="PANTHER" id="PTHR48090:SF3">
    <property type="entry name" value="UNDECAPRENYL-PHOSPHATE 4-DEOXY-4-FORMAMIDO-L-ARABINOSE TRANSFERASE"/>
    <property type="match status" value="1"/>
</dbReference>
<dbReference type="SUPFAM" id="SSF53448">
    <property type="entry name" value="Nucleotide-diphospho-sugar transferases"/>
    <property type="match status" value="1"/>
</dbReference>
<reference evidence="10 11" key="1">
    <citation type="submission" date="2019-12" db="EMBL/GenBank/DDBJ databases">
        <authorList>
            <person name="Wolfe R."/>
            <person name="Danczak R."/>
            <person name="Wilkins M."/>
        </authorList>
    </citation>
    <scope>NUCLEOTIDE SEQUENCE [LARGE SCALE GENOMIC DNA]</scope>
    <source>
        <strain evidence="10">X2_MaxBin.013</strain>
    </source>
</reference>
<dbReference type="InterPro" id="IPR029044">
    <property type="entry name" value="Nucleotide-diphossugar_trans"/>
</dbReference>
<feature type="transmembrane region" description="Helical" evidence="8">
    <location>
        <begin position="238"/>
        <end position="257"/>
    </location>
</feature>
<evidence type="ECO:0000256" key="8">
    <source>
        <dbReference type="SAM" id="Phobius"/>
    </source>
</evidence>
<dbReference type="Gene3D" id="3.90.550.10">
    <property type="entry name" value="Spore Coat Polysaccharide Biosynthesis Protein SpsA, Chain A"/>
    <property type="match status" value="1"/>
</dbReference>
<evidence type="ECO:0000256" key="7">
    <source>
        <dbReference type="ARBA" id="ARBA00023136"/>
    </source>
</evidence>
<dbReference type="CDD" id="cd04187">
    <property type="entry name" value="DPM1_like_bac"/>
    <property type="match status" value="1"/>
</dbReference>
<evidence type="ECO:0000259" key="9">
    <source>
        <dbReference type="Pfam" id="PF00535"/>
    </source>
</evidence>
<dbReference type="InterPro" id="IPR001173">
    <property type="entry name" value="Glyco_trans_2-like"/>
</dbReference>
<keyword evidence="5" id="KW-0448">Lipopolysaccharide biosynthesis</keyword>
<dbReference type="PANTHER" id="PTHR48090">
    <property type="entry name" value="UNDECAPRENYL-PHOSPHATE 4-DEOXY-4-FORMAMIDO-L-ARABINOSE TRANSFERASE-RELATED"/>
    <property type="match status" value="1"/>
</dbReference>
<organism evidence="10 11">
    <name type="scientific">Candidatus Saganbacteria bacterium</name>
    <dbReference type="NCBI Taxonomy" id="2575572"/>
    <lineage>
        <taxon>Bacteria</taxon>
        <taxon>Bacillati</taxon>
        <taxon>Saganbacteria</taxon>
    </lineage>
</organism>
<dbReference type="Pfam" id="PF00535">
    <property type="entry name" value="Glycos_transf_2"/>
    <property type="match status" value="1"/>
</dbReference>
<evidence type="ECO:0000256" key="4">
    <source>
        <dbReference type="ARBA" id="ARBA00022692"/>
    </source>
</evidence>